<dbReference type="RefSeq" id="WP_249862321.1">
    <property type="nucleotide sequence ID" value="NZ_CP027059.1"/>
</dbReference>
<proteinExistence type="predicted"/>
<name>A0ABY4RWX4_9BACL</name>
<dbReference type="SUPFAM" id="SSF159234">
    <property type="entry name" value="FomD-like"/>
    <property type="match status" value="1"/>
</dbReference>
<gene>
    <name evidence="2" type="ORF">SK3146_06110</name>
</gene>
<sequence>MKRKIANRPGWGRVVRKRYEQSYVDDGIFRGYIAILRLDEVREPLRVTYGESDTVCIADDGYAWLMLFPADANYSLTVMADAGGRVVQWYFDIIQSMELNSEGIPVIYDWYLDLVLLPNRALYVLDEDEWREAMLQGELSEKDGAEAAAALNDLKRRIECGEHEWVGRTEHYFGLFGTEA</sequence>
<keyword evidence="3" id="KW-1185">Reference proteome</keyword>
<dbReference type="PANTHER" id="PTHR41271:SF1">
    <property type="entry name" value="DUF402 DOMAIN-CONTAINING PROTEIN"/>
    <property type="match status" value="1"/>
</dbReference>
<dbReference type="Pfam" id="PF04167">
    <property type="entry name" value="DUF402"/>
    <property type="match status" value="1"/>
</dbReference>
<dbReference type="EMBL" id="CP027059">
    <property type="protein sequence ID" value="UQZ86817.1"/>
    <property type="molecule type" value="Genomic_DNA"/>
</dbReference>
<dbReference type="InterPro" id="IPR007295">
    <property type="entry name" value="DUF402"/>
</dbReference>
<reference evidence="2" key="2">
    <citation type="journal article" date="2021" name="J Anim Sci Technol">
        <title>Complete genome sequence of Paenibacillus konkukensis sp. nov. SK3146 as a potential probiotic strain.</title>
        <authorList>
            <person name="Jung H.I."/>
            <person name="Park S."/>
            <person name="Niu K.M."/>
            <person name="Lee S.W."/>
            <person name="Kothari D."/>
            <person name="Yi K.J."/>
            <person name="Kim S.K."/>
        </authorList>
    </citation>
    <scope>NUCLEOTIDE SEQUENCE</scope>
    <source>
        <strain evidence="2">SK3146</strain>
    </source>
</reference>
<dbReference type="InterPro" id="IPR035930">
    <property type="entry name" value="FomD-like_sf"/>
</dbReference>
<evidence type="ECO:0000313" key="2">
    <source>
        <dbReference type="EMBL" id="UQZ86817.1"/>
    </source>
</evidence>
<evidence type="ECO:0000313" key="3">
    <source>
        <dbReference type="Proteomes" id="UP001057134"/>
    </source>
</evidence>
<dbReference type="Proteomes" id="UP001057134">
    <property type="component" value="Chromosome"/>
</dbReference>
<accession>A0ABY4RWX4</accession>
<protein>
    <recommendedName>
        <fullName evidence="1">DUF402 domain-containing protein</fullName>
    </recommendedName>
</protein>
<organism evidence="2 3">
    <name type="scientific">Paenibacillus konkukensis</name>
    <dbReference type="NCBI Taxonomy" id="2020716"/>
    <lineage>
        <taxon>Bacteria</taxon>
        <taxon>Bacillati</taxon>
        <taxon>Bacillota</taxon>
        <taxon>Bacilli</taxon>
        <taxon>Bacillales</taxon>
        <taxon>Paenibacillaceae</taxon>
        <taxon>Paenibacillus</taxon>
    </lineage>
</organism>
<reference evidence="2" key="1">
    <citation type="submission" date="2018-02" db="EMBL/GenBank/DDBJ databases">
        <authorList>
            <person name="Kim S.-K."/>
            <person name="Jung H.-I."/>
            <person name="Lee S.-W."/>
        </authorList>
    </citation>
    <scope>NUCLEOTIDE SEQUENCE</scope>
    <source>
        <strain evidence="2">SK3146</strain>
    </source>
</reference>
<feature type="domain" description="DUF402" evidence="1">
    <location>
        <begin position="63"/>
        <end position="162"/>
    </location>
</feature>
<evidence type="ECO:0000259" key="1">
    <source>
        <dbReference type="Pfam" id="PF04167"/>
    </source>
</evidence>
<dbReference type="PANTHER" id="PTHR41271">
    <property type="entry name" value="DUF402 DOMAIN-CONTAINING PROTEIN"/>
    <property type="match status" value="1"/>
</dbReference>
<dbReference type="Gene3D" id="2.40.380.10">
    <property type="entry name" value="FomD-like"/>
    <property type="match status" value="1"/>
</dbReference>